<evidence type="ECO:0000313" key="2">
    <source>
        <dbReference type="EMBL" id="CAL4101158.1"/>
    </source>
</evidence>
<reference evidence="2 3" key="1">
    <citation type="submission" date="2024-05" db="EMBL/GenBank/DDBJ databases">
        <authorList>
            <person name="Wallberg A."/>
        </authorList>
    </citation>
    <scope>NUCLEOTIDE SEQUENCE [LARGE SCALE GENOMIC DNA]</scope>
</reference>
<protein>
    <submittedName>
        <fullName evidence="2">Uncharacterized protein</fullName>
    </submittedName>
</protein>
<sequence>MPLVHFTNGKLKSPVKITVGSGAFIFERRLFILSTIEVKIESFVSGGLYITIFIVFSFSINIAIISHFSTLASNSIFASKSSYKYIVVPPPLLPFLSPLKTWYPFMFISFVIKLSNQVSVKFIANILFSRT</sequence>
<dbReference type="Proteomes" id="UP001497623">
    <property type="component" value="Unassembled WGS sequence"/>
</dbReference>
<dbReference type="EMBL" id="CAXKWB010011393">
    <property type="protein sequence ID" value="CAL4101158.1"/>
    <property type="molecule type" value="Genomic_DNA"/>
</dbReference>
<feature type="transmembrane region" description="Helical" evidence="1">
    <location>
        <begin position="48"/>
        <end position="68"/>
    </location>
</feature>
<dbReference type="AlphaFoldDB" id="A0AAV2QU40"/>
<accession>A0AAV2QU40</accession>
<proteinExistence type="predicted"/>
<keyword evidence="1" id="KW-0472">Membrane</keyword>
<keyword evidence="1" id="KW-0812">Transmembrane</keyword>
<feature type="transmembrane region" description="Helical" evidence="1">
    <location>
        <begin position="102"/>
        <end position="128"/>
    </location>
</feature>
<keyword evidence="1" id="KW-1133">Transmembrane helix</keyword>
<name>A0AAV2QU40_MEGNR</name>
<keyword evidence="3" id="KW-1185">Reference proteome</keyword>
<evidence type="ECO:0000313" key="3">
    <source>
        <dbReference type="Proteomes" id="UP001497623"/>
    </source>
</evidence>
<evidence type="ECO:0000256" key="1">
    <source>
        <dbReference type="SAM" id="Phobius"/>
    </source>
</evidence>
<organism evidence="2 3">
    <name type="scientific">Meganyctiphanes norvegica</name>
    <name type="common">Northern krill</name>
    <name type="synonym">Thysanopoda norvegica</name>
    <dbReference type="NCBI Taxonomy" id="48144"/>
    <lineage>
        <taxon>Eukaryota</taxon>
        <taxon>Metazoa</taxon>
        <taxon>Ecdysozoa</taxon>
        <taxon>Arthropoda</taxon>
        <taxon>Crustacea</taxon>
        <taxon>Multicrustacea</taxon>
        <taxon>Malacostraca</taxon>
        <taxon>Eumalacostraca</taxon>
        <taxon>Eucarida</taxon>
        <taxon>Euphausiacea</taxon>
        <taxon>Euphausiidae</taxon>
        <taxon>Meganyctiphanes</taxon>
    </lineage>
</organism>
<gene>
    <name evidence="2" type="ORF">MNOR_LOCUS16952</name>
</gene>
<comment type="caution">
    <text evidence="2">The sequence shown here is derived from an EMBL/GenBank/DDBJ whole genome shotgun (WGS) entry which is preliminary data.</text>
</comment>